<evidence type="ECO:0000313" key="3">
    <source>
        <dbReference type="EMBL" id="KUI64771.1"/>
    </source>
</evidence>
<dbReference type="SUPFAM" id="SSF51338">
    <property type="entry name" value="Composite domain of metallo-dependent hydrolases"/>
    <property type="match status" value="2"/>
</dbReference>
<dbReference type="InterPro" id="IPR011059">
    <property type="entry name" value="Metal-dep_hydrolase_composite"/>
</dbReference>
<dbReference type="PANTHER" id="PTHR43794">
    <property type="entry name" value="AMINOHYDROLASE SSNA-RELATED"/>
    <property type="match status" value="1"/>
</dbReference>
<proteinExistence type="predicted"/>
<dbReference type="AlphaFoldDB" id="A0A194VKT3"/>
<dbReference type="EMBL" id="CM003098">
    <property type="protein sequence ID" value="KUI64771.1"/>
    <property type="molecule type" value="Genomic_DNA"/>
</dbReference>
<accession>A0A194VKT3</accession>
<sequence length="485" mass="51934">MASTLYQHATIITVNEKREIILDGAILVTGSRIVLIDKTSTVISHPEFPKGGSSSVRMIDLSGKIIIPGLINTHCHTIQSLLRGLAEDLWLHPWMCDAIWPLEASYVADDGYHAARLTIAELLKGGTTCFLEAMLTHRAGFENVARAVGESGIRACLVSLATTQRNAITDARDKDLSHMSIEAALKAHAAHHGSFSDRLHVWMAAGTPRGSPLAEHRAIGEACTAHGISLTMHCAEASRDKEIYRDCYEGRSPVQFCEDACLTGGSTTTRDSKTVLAHMVHLDLDVDLPLLVRNPGVSVAHNPTSNCKLASGVASIPEMLVAGVNVCLGTDGAPCNNTYDMFREMHMSSMLQAGTRQEAGVLPATTVLEMATFNGAKALGLEDEVGSLEIGKKADLVVIGVPLSAAPFEEAQVAQGGIDPVTVVVHSCTARDVEMVVVDGVVVVEDGSLVTMDEDEIARNARKAISGIRERPGVRAKPREGWMIR</sequence>
<evidence type="ECO:0000313" key="4">
    <source>
        <dbReference type="Proteomes" id="UP000078559"/>
    </source>
</evidence>
<dbReference type="Pfam" id="PF01979">
    <property type="entry name" value="Amidohydro_1"/>
    <property type="match status" value="1"/>
</dbReference>
<dbReference type="Proteomes" id="UP000078559">
    <property type="component" value="Chromosome 1"/>
</dbReference>
<dbReference type="SUPFAM" id="SSF51556">
    <property type="entry name" value="Metallo-dependent hydrolases"/>
    <property type="match status" value="1"/>
</dbReference>
<dbReference type="GO" id="GO:0016810">
    <property type="term" value="F:hydrolase activity, acting on carbon-nitrogen (but not peptide) bonds"/>
    <property type="evidence" value="ECO:0007669"/>
    <property type="project" value="InterPro"/>
</dbReference>
<gene>
    <name evidence="3" type="ORF">VM1G_00087</name>
</gene>
<dbReference type="SMR" id="A0A194VKT3"/>
<reference evidence="3" key="1">
    <citation type="submission" date="2014-12" db="EMBL/GenBank/DDBJ databases">
        <title>Genome Sequence of Valsa Canker Pathogens Uncovers a Specific Adaption of Colonization on Woody Bark.</title>
        <authorList>
            <person name="Yin Z."/>
            <person name="Liu H."/>
            <person name="Gao X."/>
            <person name="Li Z."/>
            <person name="Song N."/>
            <person name="Ke X."/>
            <person name="Dai Q."/>
            <person name="Wu Y."/>
            <person name="Sun Y."/>
            <person name="Xu J.-R."/>
            <person name="Kang Z.K."/>
            <person name="Wang L."/>
            <person name="Huang L."/>
        </authorList>
    </citation>
    <scope>NUCLEOTIDE SEQUENCE [LARGE SCALE GENOMIC DNA]</scope>
    <source>
        <strain evidence="3">03-8</strain>
    </source>
</reference>
<dbReference type="PANTHER" id="PTHR43794:SF11">
    <property type="entry name" value="AMIDOHYDROLASE-RELATED DOMAIN-CONTAINING PROTEIN"/>
    <property type="match status" value="1"/>
</dbReference>
<feature type="domain" description="Amidohydrolase-related" evidence="2">
    <location>
        <begin position="65"/>
        <end position="443"/>
    </location>
</feature>
<organism evidence="3 4">
    <name type="scientific">Cytospora mali</name>
    <name type="common">Apple Valsa canker fungus</name>
    <name type="synonym">Valsa mali</name>
    <dbReference type="NCBI Taxonomy" id="578113"/>
    <lineage>
        <taxon>Eukaryota</taxon>
        <taxon>Fungi</taxon>
        <taxon>Dikarya</taxon>
        <taxon>Ascomycota</taxon>
        <taxon>Pezizomycotina</taxon>
        <taxon>Sordariomycetes</taxon>
        <taxon>Sordariomycetidae</taxon>
        <taxon>Diaporthales</taxon>
        <taxon>Cytosporaceae</taxon>
        <taxon>Cytospora</taxon>
    </lineage>
</organism>
<keyword evidence="4" id="KW-1185">Reference proteome</keyword>
<keyword evidence="1" id="KW-0378">Hydrolase</keyword>
<dbReference type="InterPro" id="IPR032466">
    <property type="entry name" value="Metal_Hydrolase"/>
</dbReference>
<evidence type="ECO:0000259" key="2">
    <source>
        <dbReference type="Pfam" id="PF01979"/>
    </source>
</evidence>
<dbReference type="OrthoDB" id="194468at2759"/>
<dbReference type="Gene3D" id="2.30.40.10">
    <property type="entry name" value="Urease, subunit C, domain 1"/>
    <property type="match status" value="1"/>
</dbReference>
<protein>
    <recommendedName>
        <fullName evidence="2">Amidohydrolase-related domain-containing protein</fullName>
    </recommendedName>
</protein>
<dbReference type="InterPro" id="IPR050287">
    <property type="entry name" value="MTA/SAH_deaminase"/>
</dbReference>
<name>A0A194VKT3_CYTMA</name>
<dbReference type="InterPro" id="IPR006680">
    <property type="entry name" value="Amidohydro-rel"/>
</dbReference>
<evidence type="ECO:0000256" key="1">
    <source>
        <dbReference type="ARBA" id="ARBA00022801"/>
    </source>
</evidence>
<dbReference type="Gene3D" id="3.20.20.140">
    <property type="entry name" value="Metal-dependent hydrolases"/>
    <property type="match status" value="1"/>
</dbReference>